<proteinExistence type="inferred from homology"/>
<keyword evidence="2" id="KW-0812">Transmembrane</keyword>
<comment type="similarity">
    <text evidence="1">Belongs to the UPF0301 (AlgH) family.</text>
</comment>
<keyword evidence="2" id="KW-0472">Membrane</keyword>
<accession>A0ABS2ATE9</accession>
<keyword evidence="2" id="KW-1133">Transmembrane helix</keyword>
<dbReference type="InterPro" id="IPR003774">
    <property type="entry name" value="AlgH-like"/>
</dbReference>
<name>A0ABS2ATE9_9ACTN</name>
<evidence type="ECO:0000256" key="1">
    <source>
        <dbReference type="ARBA" id="ARBA00009600"/>
    </source>
</evidence>
<dbReference type="PROSITE" id="PS50837">
    <property type="entry name" value="NACHT"/>
    <property type="match status" value="1"/>
</dbReference>
<dbReference type="Pfam" id="PF02861">
    <property type="entry name" value="Clp_N"/>
    <property type="match status" value="1"/>
</dbReference>
<gene>
    <name evidence="4" type="ORF">JIG36_47270</name>
</gene>
<feature type="transmembrane region" description="Helical" evidence="2">
    <location>
        <begin position="53"/>
        <end position="72"/>
    </location>
</feature>
<feature type="domain" description="NACHT" evidence="3">
    <location>
        <begin position="161"/>
        <end position="257"/>
    </location>
</feature>
<evidence type="ECO:0000256" key="2">
    <source>
        <dbReference type="SAM" id="Phobius"/>
    </source>
</evidence>
<feature type="transmembrane region" description="Helical" evidence="2">
    <location>
        <begin position="508"/>
        <end position="530"/>
    </location>
</feature>
<dbReference type="InterPro" id="IPR007111">
    <property type="entry name" value="NACHT_NTPase"/>
</dbReference>
<keyword evidence="5" id="KW-1185">Reference proteome</keyword>
<dbReference type="SUPFAM" id="SSF143456">
    <property type="entry name" value="VC0467-like"/>
    <property type="match status" value="1"/>
</dbReference>
<dbReference type="EMBL" id="JAENHP010000032">
    <property type="protein sequence ID" value="MBM2623127.1"/>
    <property type="molecule type" value="Genomic_DNA"/>
</dbReference>
<sequence length="1041" mass="112112">MVRRPRREWSSRFGFTFGAALAAAFAGVYFAPLGDWVAANPVLPGQKWMQSNLFLGCVLFVVAAVVVSLFTGRPAPIAAPELHEHRYDNRDRTLTELRHKVESIWIDDVLAHSLEKVVPLELGFARASGALRHNISVRKNGATLMPATSVADLFRLDEAERRLLVVGRPGAGKTTQLLHVLESLLEDAKGRPSAPVPVLLPLSAAKWSRIGGSVGLTLDWMAAEIAARYRVPVKQVTAWLTATESPLVVLLDGLDEIPDLTARDACTSMLSELRDSYTFGMVVASRKAEYFQLQSRLNFGLAVEILPLTSGEIDRYLADAGPPAAGLREACLADSTLITLFQDPLALVVAVLAYRGRAPGPEIQEGSAGERLDQLWRQYLTQMLHRRRDALTDHLGDPRFPPSRTEQWLRRIARGMRSDDRVEFRREYLSLLWLPRTQALGLSIVMATLWSLLLVAGAVFILLRLTNGHSTGTATLAWIVSALSAFFCLAAGLVSVARLGTVWFSPLALLAGAGMVLPIAALIGLMIEFVDDGPGLITGLILINSFGPVGVGLVLAFVSDKDLDLGLDGGRRGTKLVLLGELGALVVIAAIPYASIALARGPLADSLFAQQAMAVCVGPSIIVGWAALCGGAVSWSSGPLARAWGAVSGAFPRPLAAFLDHANERILMRLSSNGYQFLHITLLDHLAGRTPERRTHRARPDAADRAVVDHVMHLATQATSGNGTPVGTGQLLLGLLRHGGRPESDVWPKLGLTAERVRAELDRLATPPSPARSPGSPVTDRAARSLHRAEMDAAYRGDDQIRVDHVLRAILADSGSTAVRLLRRLDVDPDRLLDEIAYARAGVFPAGLAGALLIAAPDLSHRNEGAAVVMVVRHRADGADGLLLNKPTSRPAGDEFAVLSDDAFPRSMVFTGGEASPHLHKCLGRLRGGHHPPPWSYPVTGDIYTLDPDAADLGRAPEFFASVRVFAGHVTWSAGQLERDLASGTTWLVGTAGEQPFTAHPDDLYPLLSRRSNVADRWLEAAAATGNAHAAMALQRLHQDR</sequence>
<dbReference type="Proteomes" id="UP000632138">
    <property type="component" value="Unassembled WGS sequence"/>
</dbReference>
<comment type="caution">
    <text evidence="4">The sequence shown here is derived from an EMBL/GenBank/DDBJ whole genome shotgun (WGS) entry which is preliminary data.</text>
</comment>
<dbReference type="Pfam" id="PF02622">
    <property type="entry name" value="DUF179"/>
    <property type="match status" value="1"/>
</dbReference>
<dbReference type="SUPFAM" id="SSF81923">
    <property type="entry name" value="Double Clp-N motif"/>
    <property type="match status" value="1"/>
</dbReference>
<organism evidence="4 5">
    <name type="scientific">Paractinoplanes ovalisporus</name>
    <dbReference type="NCBI Taxonomy" id="2810368"/>
    <lineage>
        <taxon>Bacteria</taxon>
        <taxon>Bacillati</taxon>
        <taxon>Actinomycetota</taxon>
        <taxon>Actinomycetes</taxon>
        <taxon>Micromonosporales</taxon>
        <taxon>Micromonosporaceae</taxon>
        <taxon>Paractinoplanes</taxon>
    </lineage>
</organism>
<feature type="transmembrane region" description="Helical" evidence="2">
    <location>
        <begin position="439"/>
        <end position="463"/>
    </location>
</feature>
<feature type="transmembrane region" description="Helical" evidence="2">
    <location>
        <begin position="578"/>
        <end position="599"/>
    </location>
</feature>
<dbReference type="InterPro" id="IPR004176">
    <property type="entry name" value="Clp_R_N"/>
</dbReference>
<dbReference type="PANTHER" id="PTHR30327:SF1">
    <property type="entry name" value="UPF0301 PROTEIN YQGE"/>
    <property type="match status" value="1"/>
</dbReference>
<protein>
    <submittedName>
        <fullName evidence="4">YqgE/AlgH family protein</fullName>
    </submittedName>
</protein>
<dbReference type="InterPro" id="IPR036628">
    <property type="entry name" value="Clp_N_dom_sf"/>
</dbReference>
<evidence type="ECO:0000313" key="5">
    <source>
        <dbReference type="Proteomes" id="UP000632138"/>
    </source>
</evidence>
<feature type="transmembrane region" description="Helical" evidence="2">
    <location>
        <begin position="475"/>
        <end position="496"/>
    </location>
</feature>
<dbReference type="PANTHER" id="PTHR30327">
    <property type="entry name" value="UNCHARACTERIZED PROTEIN YQGE"/>
    <property type="match status" value="1"/>
</dbReference>
<feature type="transmembrane region" description="Helical" evidence="2">
    <location>
        <begin position="536"/>
        <end position="558"/>
    </location>
</feature>
<feature type="transmembrane region" description="Helical" evidence="2">
    <location>
        <begin position="12"/>
        <end position="33"/>
    </location>
</feature>
<dbReference type="Gene3D" id="3.40.50.300">
    <property type="entry name" value="P-loop containing nucleotide triphosphate hydrolases"/>
    <property type="match status" value="1"/>
</dbReference>
<evidence type="ECO:0000259" key="3">
    <source>
        <dbReference type="PROSITE" id="PS50837"/>
    </source>
</evidence>
<dbReference type="RefSeq" id="WP_203383482.1">
    <property type="nucleotide sequence ID" value="NZ_JAENHP010000032.1"/>
</dbReference>
<reference evidence="4 5" key="1">
    <citation type="submission" date="2021-01" db="EMBL/GenBank/DDBJ databases">
        <title>Actinoplanes sp. nov. LDG1-06 isolated from lichen.</title>
        <authorList>
            <person name="Saeng-In P."/>
            <person name="Phongsopitanun W."/>
            <person name="Kanchanasin P."/>
            <person name="Yuki M."/>
            <person name="Kudo T."/>
            <person name="Ohkuma M."/>
            <person name="Tanasupawat S."/>
        </authorList>
    </citation>
    <scope>NUCLEOTIDE SEQUENCE [LARGE SCALE GENOMIC DNA]</scope>
    <source>
        <strain evidence="4 5">LDG1-06</strain>
    </source>
</reference>
<dbReference type="Gene3D" id="1.10.1780.10">
    <property type="entry name" value="Clp, N-terminal domain"/>
    <property type="match status" value="1"/>
</dbReference>
<dbReference type="InterPro" id="IPR027417">
    <property type="entry name" value="P-loop_NTPase"/>
</dbReference>
<evidence type="ECO:0000313" key="4">
    <source>
        <dbReference type="EMBL" id="MBM2623127.1"/>
    </source>
</evidence>
<dbReference type="Gene3D" id="3.40.1740.10">
    <property type="entry name" value="VC0467-like"/>
    <property type="match status" value="1"/>
</dbReference>
<dbReference type="SUPFAM" id="SSF52540">
    <property type="entry name" value="P-loop containing nucleoside triphosphate hydrolases"/>
    <property type="match status" value="1"/>
</dbReference>